<dbReference type="PANTHER" id="PTHR43775">
    <property type="entry name" value="FATTY ACID SYNTHASE"/>
    <property type="match status" value="1"/>
</dbReference>
<dbReference type="Pfam" id="PF16197">
    <property type="entry name" value="KAsynt_C_assoc"/>
    <property type="match status" value="1"/>
</dbReference>
<reference evidence="9 10" key="1">
    <citation type="submission" date="2015-12" db="EMBL/GenBank/DDBJ databases">
        <title>Intraspecies pangenome expansion in the marine bacterium Alteromonas.</title>
        <authorList>
            <person name="Lopez-Perez M."/>
            <person name="Rodriguez-Valera F."/>
        </authorList>
    </citation>
    <scope>NUCLEOTIDE SEQUENCE [LARGE SCALE GENOMIC DNA]</scope>
    <source>
        <strain evidence="9 10">UM8</strain>
        <plasmid evidence="9 10">pAMEDUM8_300</plasmid>
    </source>
</reference>
<comment type="similarity">
    <text evidence="2">Belongs to the short-chain dehydrogenases/reductases (SDR) family.</text>
</comment>
<dbReference type="InterPro" id="IPR050091">
    <property type="entry name" value="PKS_NRPS_Biosynth_Enz"/>
</dbReference>
<dbReference type="InterPro" id="IPR014031">
    <property type="entry name" value="Ketoacyl_synth_C"/>
</dbReference>
<dbReference type="InterPro" id="IPR057326">
    <property type="entry name" value="KR_dom"/>
</dbReference>
<feature type="domain" description="Ketosynthase family 3 (KS3)" evidence="8">
    <location>
        <begin position="3"/>
        <end position="429"/>
    </location>
</feature>
<dbReference type="SUPFAM" id="SSF51735">
    <property type="entry name" value="NAD(P)-binding Rossmann-fold domains"/>
    <property type="match status" value="2"/>
</dbReference>
<name>A0AAC9AFB7_9ALTE</name>
<evidence type="ECO:0000256" key="1">
    <source>
        <dbReference type="ARBA" id="ARBA00005194"/>
    </source>
</evidence>
<geneLocation type="plasmid" evidence="9 10">
    <name>pAMEDUM8_300</name>
</geneLocation>
<dbReference type="Gene3D" id="1.10.1240.100">
    <property type="match status" value="1"/>
</dbReference>
<dbReference type="Pfam" id="PF08659">
    <property type="entry name" value="KR"/>
    <property type="match status" value="1"/>
</dbReference>
<protein>
    <recommendedName>
        <fullName evidence="11">Carrier domain-containing protein</fullName>
    </recommendedName>
</protein>
<dbReference type="Gene3D" id="1.10.1200.10">
    <property type="entry name" value="ACP-like"/>
    <property type="match status" value="1"/>
</dbReference>
<dbReference type="InterPro" id="IPR018201">
    <property type="entry name" value="Ketoacyl_synth_AS"/>
</dbReference>
<comment type="pathway">
    <text evidence="1">Lipid metabolism; fatty acid biosynthesis.</text>
</comment>
<evidence type="ECO:0008006" key="11">
    <source>
        <dbReference type="Google" id="ProtNLM"/>
    </source>
</evidence>
<dbReference type="GO" id="GO:0004315">
    <property type="term" value="F:3-oxoacyl-[acyl-carrier-protein] synthase activity"/>
    <property type="evidence" value="ECO:0007669"/>
    <property type="project" value="InterPro"/>
</dbReference>
<dbReference type="Proteomes" id="UP000061468">
    <property type="component" value="Plasmid pAMEDUM8_300"/>
</dbReference>
<evidence type="ECO:0000313" key="9">
    <source>
        <dbReference type="EMBL" id="AMJ80875.1"/>
    </source>
</evidence>
<dbReference type="SUPFAM" id="SSF53335">
    <property type="entry name" value="S-adenosyl-L-methionine-dependent methyltransferases"/>
    <property type="match status" value="1"/>
</dbReference>
<dbReference type="PROSITE" id="PS00606">
    <property type="entry name" value="KS3_1"/>
    <property type="match status" value="1"/>
</dbReference>
<evidence type="ECO:0000313" key="10">
    <source>
        <dbReference type="Proteomes" id="UP000061468"/>
    </source>
</evidence>
<dbReference type="Gene3D" id="3.40.47.10">
    <property type="match status" value="1"/>
</dbReference>
<dbReference type="CDD" id="cd00833">
    <property type="entry name" value="PKS"/>
    <property type="match status" value="1"/>
</dbReference>
<dbReference type="Gene3D" id="3.40.50.720">
    <property type="entry name" value="NAD(P)-binding Rossmann-like Domain"/>
    <property type="match status" value="1"/>
</dbReference>
<dbReference type="GO" id="GO:0006633">
    <property type="term" value="P:fatty acid biosynthetic process"/>
    <property type="evidence" value="ECO:0007669"/>
    <property type="project" value="InterPro"/>
</dbReference>
<organism evidence="9 10">
    <name type="scientific">Alteromonas mediterranea</name>
    <dbReference type="NCBI Taxonomy" id="314275"/>
    <lineage>
        <taxon>Bacteria</taxon>
        <taxon>Pseudomonadati</taxon>
        <taxon>Pseudomonadota</taxon>
        <taxon>Gammaproteobacteria</taxon>
        <taxon>Alteromonadales</taxon>
        <taxon>Alteromonadaceae</taxon>
        <taxon>Alteromonas/Salinimonas group</taxon>
        <taxon>Alteromonas</taxon>
    </lineage>
</organism>
<evidence type="ECO:0000256" key="2">
    <source>
        <dbReference type="ARBA" id="ARBA00006484"/>
    </source>
</evidence>
<dbReference type="Pfam" id="PF00109">
    <property type="entry name" value="ketoacyl-synt"/>
    <property type="match status" value="1"/>
</dbReference>
<dbReference type="PANTHER" id="PTHR43775:SF51">
    <property type="entry name" value="INACTIVE PHENOLPHTHIOCEROL SYNTHESIS POLYKETIDE SYNTHASE TYPE I PKS1-RELATED"/>
    <property type="match status" value="1"/>
</dbReference>
<sequence>MSENMVAVVGMACRFPGADNLEKYWKLICEGKSQIKFFDELEREYSRFAKSLSREENWVTAGAILDDVSAFDAPFFEYSPKEAALMDPQLRHSLQCAWHALEDGNCRPGEFSGDIGVYMGASLSTYLHNNLLSSPNVMEQHGGLSFLLRNDKDHIATTIAYKLGLTGPAMNVGTGCSSSLVAVHQAYMSLLTYQCDAALAGGASILLPQKLGYQYVEGGVYSKDGRCCPFTEGSTGTVGGNGVGLVLLKRLEDAVRDGDTIYSVIVGSGCSNDGNRKVGYTAPSKDGQVAAVDTAISMAQLTADQIDYVEAHGTGTKLGDPIEVAALSQVFSQTSDQKQRTFLGSVKANIGHLDAAAGIAGFIKSALITWHSEIPVQSNLASLNSQIEFALTPFRIANQHHVMPSGQPLTAAVNSLGMGGTNAFLLLQSYSEQKAETGMAKKAWPTVFPLSAKDPQSLQQYCASLVDNISAGDAPELSDLAYSLANRKTAFKHRVLLYAEDYADLRRQLEMLTTRSLSHQPENVTQFMLCLSGLNIESTNTVLNQFQADSALNRLLLRQLAAFGLPSCGDIEKSLNSNNAKACLKGYLIAYVAMTSAVVKYLTDADVAPGVFRGFGFSDFVAAYLAGAVTPAFLLQVIEEVADAIHGDQSSTDQSIASLFDEINFNRLMRESGRWQSLLDKLLIEGESSPAKLWWPSLAGEPQHHSLADLLQTHIHKKAILTLCRAQSEHFINVCCSQLLEPARQHDGTTNEILVTLVSRLWESGVELNWETLLPQYTAHHVRLPGYHFNKYHYWISDTGEFKYSLQNGGGSISSAGLDALKRIDTVDRAFSSEQLGQWQGLGRRYVAALWMQLLQTFSLPGKFTKSQLCEQWDASPCYEPVLDYCLSLLVDNGYLKGQADSFVVIKTHSDSELEAIRQEIEQAFPDQHKYIALIADLVEQYPTITKSNGAQSQLTRILEKVHFADALETVSEYSEAYQLQSRKLAAFINAHAGNLGRPLKVMEVGCGHLMLTKEIVEAVESGNVAQYCVTDVSQAFIDSAQSKIERLELDYVSTCLFDINLSPEEQGFAEREFDVIIGLNVFHLANNPRQSFVHLNELLNEQGYLCQIDLLATDTSHNTVWGIYDQWWAPWHNGARHTLWDHIEYGQFLAEQSKHWHLEGDRQELLESSSVLWISKRSVHPRSQPAVQQCETRLTTDNASQQEQWLSINDDPSQWLYSPQWQSIELTSTAAPGQQHCVVVCVDSRKTQRLLNAALSGICRPQWLFMVDQNNQVGQASGNEFGRLAENEFLVSGLEDFKRVLHGRILTDNGIEHVVYAVNAAHSSTDDGALNLTFDDACWIDKGLGGLFDLVQLLEELQANKAYRLSLISSGLFNVFGNETLSPGHALSAGLLKSVSVEYPHVLTQHLDLSMEFSQNSVTALQHILASTDECALALRGGRVWQQTYRLSNNTVLQPEPFDFNGTCIAVIGGLGGIGLAMANYLTSHYQIDLCIVHRNPNFQDGLVDGQVQLTENSGLPEHHAGLLAKIVSQARSLSLYQADITDQAAVKKAVGNIASHHDRVDYVFHLAGSIDTGGILRSRTKSNLVKAIQNKTVGLHHTVQAFGELKPKKQVFYSSLGAVLYKVKFGEAGYIIANDYLNAMARYLNSCGENTLCINWTDWNESGMWVDAQQSFTDKYAQGEAADTAGTDSITLTSDWMASIQTADAMFTLGQAIAKGTQEAVITPQDINLLLSKQRATNYTDYAEHIDKIGLRLEAQQPSPNTAKIEGEVQSQLSQIWTDLLGLPLYGMEDDFYTAGGDSLLALRLIARVKESFSVELTLTELMNTRTFGELAEFIENVRSLRDKSTANSGADNFVTLEI</sequence>
<dbReference type="SMART" id="SM00822">
    <property type="entry name" value="PKS_KR"/>
    <property type="match status" value="1"/>
</dbReference>
<dbReference type="InterPro" id="IPR006162">
    <property type="entry name" value="Ppantetheine_attach_site"/>
</dbReference>
<dbReference type="Pfam" id="PF02801">
    <property type="entry name" value="Ketoacyl-synt_C"/>
    <property type="match status" value="1"/>
</dbReference>
<dbReference type="InterPro" id="IPR036736">
    <property type="entry name" value="ACP-like_sf"/>
</dbReference>
<dbReference type="RefSeq" id="WP_015068698.1">
    <property type="nucleotide sequence ID" value="NZ_CAKMLI010000003.1"/>
</dbReference>
<dbReference type="InterPro" id="IPR013217">
    <property type="entry name" value="Methyltransf_12"/>
</dbReference>
<keyword evidence="5" id="KW-0808">Transferase</keyword>
<evidence type="ECO:0000256" key="4">
    <source>
        <dbReference type="ARBA" id="ARBA00022553"/>
    </source>
</evidence>
<accession>A0AAC9AFB7</accession>
<dbReference type="Gene3D" id="3.40.50.150">
    <property type="entry name" value="Vaccinia Virus protein VP39"/>
    <property type="match status" value="1"/>
</dbReference>
<dbReference type="InterPro" id="IPR016039">
    <property type="entry name" value="Thiolase-like"/>
</dbReference>
<dbReference type="GO" id="GO:0004312">
    <property type="term" value="F:fatty acid synthase activity"/>
    <property type="evidence" value="ECO:0007669"/>
    <property type="project" value="TreeGrafter"/>
</dbReference>
<evidence type="ECO:0000256" key="5">
    <source>
        <dbReference type="ARBA" id="ARBA00022679"/>
    </source>
</evidence>
<dbReference type="CDD" id="cd02440">
    <property type="entry name" value="AdoMet_MTases"/>
    <property type="match status" value="1"/>
</dbReference>
<gene>
    <name evidence="9" type="ORF">AV942_21085</name>
</gene>
<keyword evidence="3" id="KW-0596">Phosphopantetheine</keyword>
<proteinExistence type="inferred from homology"/>
<dbReference type="PROSITE" id="PS00012">
    <property type="entry name" value="PHOSPHOPANTETHEINE"/>
    <property type="match status" value="1"/>
</dbReference>
<dbReference type="EMBL" id="CP013929">
    <property type="protein sequence ID" value="AMJ80875.1"/>
    <property type="molecule type" value="Genomic_DNA"/>
</dbReference>
<dbReference type="InterPro" id="IPR036291">
    <property type="entry name" value="NAD(P)-bd_dom_sf"/>
</dbReference>
<evidence type="ECO:0000256" key="3">
    <source>
        <dbReference type="ARBA" id="ARBA00022450"/>
    </source>
</evidence>
<dbReference type="Pfam" id="PF08242">
    <property type="entry name" value="Methyltransf_12"/>
    <property type="match status" value="1"/>
</dbReference>
<evidence type="ECO:0000259" key="8">
    <source>
        <dbReference type="PROSITE" id="PS52004"/>
    </source>
</evidence>
<dbReference type="InterPro" id="IPR009081">
    <property type="entry name" value="PP-bd_ACP"/>
</dbReference>
<keyword evidence="4" id="KW-0597">Phosphoprotein</keyword>
<dbReference type="PROSITE" id="PS50075">
    <property type="entry name" value="CARRIER"/>
    <property type="match status" value="1"/>
</dbReference>
<dbReference type="InterPro" id="IPR029063">
    <property type="entry name" value="SAM-dependent_MTases_sf"/>
</dbReference>
<evidence type="ECO:0000256" key="6">
    <source>
        <dbReference type="ARBA" id="ARBA00023268"/>
    </source>
</evidence>
<dbReference type="SMART" id="SM00825">
    <property type="entry name" value="PKS_KS"/>
    <property type="match status" value="1"/>
</dbReference>
<dbReference type="Pfam" id="PF00550">
    <property type="entry name" value="PP-binding"/>
    <property type="match status" value="1"/>
</dbReference>
<dbReference type="Gene3D" id="3.30.70.3290">
    <property type="match status" value="1"/>
</dbReference>
<dbReference type="InterPro" id="IPR032821">
    <property type="entry name" value="PKS_assoc"/>
</dbReference>
<feature type="domain" description="Carrier" evidence="7">
    <location>
        <begin position="1766"/>
        <end position="1841"/>
    </location>
</feature>
<dbReference type="InterPro" id="IPR014030">
    <property type="entry name" value="Ketoacyl_synth_N"/>
</dbReference>
<dbReference type="PROSITE" id="PS52004">
    <property type="entry name" value="KS3_2"/>
    <property type="match status" value="1"/>
</dbReference>
<keyword evidence="9" id="KW-0614">Plasmid</keyword>
<keyword evidence="6" id="KW-0511">Multifunctional enzyme</keyword>
<dbReference type="InterPro" id="IPR020841">
    <property type="entry name" value="PKS_Beta-ketoAc_synthase_dom"/>
</dbReference>
<dbReference type="SUPFAM" id="SSF47336">
    <property type="entry name" value="ACP-like"/>
    <property type="match status" value="1"/>
</dbReference>
<evidence type="ECO:0000259" key="7">
    <source>
        <dbReference type="PROSITE" id="PS50075"/>
    </source>
</evidence>
<dbReference type="InterPro" id="IPR013968">
    <property type="entry name" value="PKS_KR"/>
</dbReference>
<dbReference type="SUPFAM" id="SSF53901">
    <property type="entry name" value="Thiolase-like"/>
    <property type="match status" value="1"/>
</dbReference>